<comment type="caution">
    <text evidence="1">The sequence shown here is derived from an EMBL/GenBank/DDBJ whole genome shotgun (WGS) entry which is preliminary data.</text>
</comment>
<sequence length="104" mass="10724">MPAFERVEIDRDGVAELLASAEFGAVIQGVADEVAGIARSGSHRVASGEPLPVDVFDDPNRDRVGVTVAVRHPAGVGMEARHGVLKRAAEAAGLTVAGLEVNKA</sequence>
<keyword evidence="2" id="KW-1185">Reference proteome</keyword>
<reference evidence="1" key="1">
    <citation type="submission" date="2022-08" db="EMBL/GenBank/DDBJ databases">
        <authorList>
            <person name="Tistechok S."/>
            <person name="Samborskyy M."/>
            <person name="Roman I."/>
        </authorList>
    </citation>
    <scope>NUCLEOTIDE SEQUENCE</scope>
    <source>
        <strain evidence="1">DSM 103496</strain>
    </source>
</reference>
<proteinExistence type="predicted"/>
<protein>
    <submittedName>
        <fullName evidence="1">Uncharacterized protein</fullName>
    </submittedName>
</protein>
<evidence type="ECO:0000313" key="2">
    <source>
        <dbReference type="Proteomes" id="UP001141259"/>
    </source>
</evidence>
<gene>
    <name evidence="1" type="ORF">NZH93_48175</name>
</gene>
<dbReference type="RefSeq" id="WP_259630101.1">
    <property type="nucleotide sequence ID" value="NZ_JANYMP010000051.1"/>
</dbReference>
<accession>A0A9X2VXS1</accession>
<evidence type="ECO:0000313" key="1">
    <source>
        <dbReference type="EMBL" id="MCS7484655.1"/>
    </source>
</evidence>
<dbReference type="EMBL" id="JANYMP010000051">
    <property type="protein sequence ID" value="MCS7484655.1"/>
    <property type="molecule type" value="Genomic_DNA"/>
</dbReference>
<organism evidence="1 2">
    <name type="scientific">Umezawaea endophytica</name>
    <dbReference type="NCBI Taxonomy" id="1654476"/>
    <lineage>
        <taxon>Bacteria</taxon>
        <taxon>Bacillati</taxon>
        <taxon>Actinomycetota</taxon>
        <taxon>Actinomycetes</taxon>
        <taxon>Pseudonocardiales</taxon>
        <taxon>Pseudonocardiaceae</taxon>
        <taxon>Umezawaea</taxon>
    </lineage>
</organism>
<name>A0A9X2VXS1_9PSEU</name>
<dbReference type="Proteomes" id="UP001141259">
    <property type="component" value="Unassembled WGS sequence"/>
</dbReference>
<dbReference type="AlphaFoldDB" id="A0A9X2VXS1"/>